<reference evidence="1 2" key="1">
    <citation type="journal article" date="2017" name="Antonie Van Leeuwenhoek">
        <title>Rhizobium rhizosphaerae sp. nov., a novel species isolated from rice rhizosphere.</title>
        <authorList>
            <person name="Zhao J.J."/>
            <person name="Zhang J."/>
            <person name="Zhang R.J."/>
            <person name="Zhang C.W."/>
            <person name="Yin H.Q."/>
            <person name="Zhang X.X."/>
        </authorList>
    </citation>
    <scope>NUCLEOTIDE SEQUENCE [LARGE SCALE GENOMIC DNA]</scope>
    <source>
        <strain evidence="1 2">S18K6</strain>
    </source>
</reference>
<organism evidence="1 2">
    <name type="scientific">Paraglaciecola chathamensis S18K6</name>
    <dbReference type="NCBI Taxonomy" id="1127672"/>
    <lineage>
        <taxon>Bacteria</taxon>
        <taxon>Pseudomonadati</taxon>
        <taxon>Pseudomonadota</taxon>
        <taxon>Gammaproteobacteria</taxon>
        <taxon>Alteromonadales</taxon>
        <taxon>Alteromonadaceae</taxon>
        <taxon>Paraglaciecola</taxon>
    </lineage>
</organism>
<name>A0AAV3UZK7_9ALTE</name>
<accession>A0AAV3UZK7</accession>
<dbReference type="Proteomes" id="UP000006320">
    <property type="component" value="Unassembled WGS sequence"/>
</dbReference>
<evidence type="ECO:0000313" key="1">
    <source>
        <dbReference type="EMBL" id="GAC10321.1"/>
    </source>
</evidence>
<dbReference type="AlphaFoldDB" id="A0AAV3UZK7"/>
<protein>
    <submittedName>
        <fullName evidence="1">Uncharacterized protein</fullName>
    </submittedName>
</protein>
<gene>
    <name evidence="1" type="ORF">GCHA_2374</name>
</gene>
<proteinExistence type="predicted"/>
<dbReference type="EMBL" id="BAEM01000033">
    <property type="protein sequence ID" value="GAC10321.1"/>
    <property type="molecule type" value="Genomic_DNA"/>
</dbReference>
<evidence type="ECO:0000313" key="2">
    <source>
        <dbReference type="Proteomes" id="UP000006320"/>
    </source>
</evidence>
<sequence length="37" mass="4138">MTGDVVAQLPELRILLPRKLPTKATSHIQLQISQRNA</sequence>
<comment type="caution">
    <text evidence="1">The sequence shown here is derived from an EMBL/GenBank/DDBJ whole genome shotgun (WGS) entry which is preliminary data.</text>
</comment>